<dbReference type="AlphaFoldDB" id="A0A8X6G3K2"/>
<keyword evidence="2" id="KW-1185">Reference proteome</keyword>
<reference evidence="1" key="1">
    <citation type="submission" date="2020-07" db="EMBL/GenBank/DDBJ databases">
        <title>Multicomponent nature underlies the extraordinary mechanical properties of spider dragline silk.</title>
        <authorList>
            <person name="Kono N."/>
            <person name="Nakamura H."/>
            <person name="Mori M."/>
            <person name="Yoshida Y."/>
            <person name="Ohtoshi R."/>
            <person name="Malay A.D."/>
            <person name="Moran D.A.P."/>
            <person name="Tomita M."/>
            <person name="Numata K."/>
            <person name="Arakawa K."/>
        </authorList>
    </citation>
    <scope>NUCLEOTIDE SEQUENCE</scope>
</reference>
<dbReference type="Proteomes" id="UP000887116">
    <property type="component" value="Unassembled WGS sequence"/>
</dbReference>
<dbReference type="EMBL" id="BMAO01031228">
    <property type="protein sequence ID" value="GFQ73423.1"/>
    <property type="molecule type" value="Genomic_DNA"/>
</dbReference>
<sequence length="105" mass="11775">MVSCLCIPYHHNSHIFGKAHSSLQHLKQTHSLFLAVHLSPKYSLELAEVSLKIKMTRGGSAWEREAHVQVKTYDNPQPPCDGPSLLFSLLFPIPSQLEDEIVGIE</sequence>
<proteinExistence type="predicted"/>
<protein>
    <submittedName>
        <fullName evidence="1">Uncharacterized protein</fullName>
    </submittedName>
</protein>
<evidence type="ECO:0000313" key="2">
    <source>
        <dbReference type="Proteomes" id="UP000887116"/>
    </source>
</evidence>
<name>A0A8X6G3K2_TRICU</name>
<evidence type="ECO:0000313" key="1">
    <source>
        <dbReference type="EMBL" id="GFQ73423.1"/>
    </source>
</evidence>
<gene>
    <name evidence="1" type="ORF">TNCT_186601</name>
</gene>
<dbReference type="OrthoDB" id="10303340at2759"/>
<accession>A0A8X6G3K2</accession>
<comment type="caution">
    <text evidence="1">The sequence shown here is derived from an EMBL/GenBank/DDBJ whole genome shotgun (WGS) entry which is preliminary data.</text>
</comment>
<organism evidence="1 2">
    <name type="scientific">Trichonephila clavata</name>
    <name type="common">Joro spider</name>
    <name type="synonym">Nephila clavata</name>
    <dbReference type="NCBI Taxonomy" id="2740835"/>
    <lineage>
        <taxon>Eukaryota</taxon>
        <taxon>Metazoa</taxon>
        <taxon>Ecdysozoa</taxon>
        <taxon>Arthropoda</taxon>
        <taxon>Chelicerata</taxon>
        <taxon>Arachnida</taxon>
        <taxon>Araneae</taxon>
        <taxon>Araneomorphae</taxon>
        <taxon>Entelegynae</taxon>
        <taxon>Araneoidea</taxon>
        <taxon>Nephilidae</taxon>
        <taxon>Trichonephila</taxon>
    </lineage>
</organism>